<feature type="region of interest" description="Disordered" evidence="7">
    <location>
        <begin position="594"/>
        <end position="630"/>
    </location>
</feature>
<dbReference type="GO" id="GO:0000976">
    <property type="term" value="F:transcription cis-regulatory region binding"/>
    <property type="evidence" value="ECO:0007669"/>
    <property type="project" value="TreeGrafter"/>
</dbReference>
<dbReference type="Gene3D" id="4.10.240.10">
    <property type="entry name" value="Zn(2)-C6 fungal-type DNA-binding domain"/>
    <property type="match status" value="1"/>
</dbReference>
<feature type="domain" description="Zn(2)-C6 fungal-type" evidence="8">
    <location>
        <begin position="5"/>
        <end position="39"/>
    </location>
</feature>
<keyword evidence="4" id="KW-0804">Transcription</keyword>
<evidence type="ECO:0000256" key="6">
    <source>
        <dbReference type="SAM" id="Coils"/>
    </source>
</evidence>
<dbReference type="AlphaFoldDB" id="A0A9W9E2T0"/>
<keyword evidence="2" id="KW-0805">Transcription regulation</keyword>
<feature type="coiled-coil region" evidence="6">
    <location>
        <begin position="48"/>
        <end position="75"/>
    </location>
</feature>
<dbReference type="PROSITE" id="PS50048">
    <property type="entry name" value="ZN2_CY6_FUNGAL_2"/>
    <property type="match status" value="1"/>
</dbReference>
<dbReference type="EMBL" id="JAOPEN010000007">
    <property type="protein sequence ID" value="KAJ4854750.1"/>
    <property type="molecule type" value="Genomic_DNA"/>
</dbReference>
<dbReference type="Proteomes" id="UP001140511">
    <property type="component" value="Unassembled WGS sequence"/>
</dbReference>
<keyword evidence="5" id="KW-0539">Nucleus</keyword>
<dbReference type="PANTHER" id="PTHR31845">
    <property type="entry name" value="FINGER DOMAIN PROTEIN, PUTATIVE-RELATED"/>
    <property type="match status" value="1"/>
</dbReference>
<protein>
    <recommendedName>
        <fullName evidence="8">Zn(2)-C6 fungal-type domain-containing protein</fullName>
    </recommendedName>
</protein>
<reference evidence="9" key="1">
    <citation type="submission" date="2022-09" db="EMBL/GenBank/DDBJ databases">
        <title>Chromosome-level assembly of Trichoderma breve T069, a fungus used in development of biopesticide product.</title>
        <authorList>
            <person name="Lin R."/>
            <person name="Liu T."/>
        </authorList>
    </citation>
    <scope>NUCLEOTIDE SEQUENCE</scope>
    <source>
        <strain evidence="9">T069</strain>
    </source>
</reference>
<evidence type="ECO:0000256" key="1">
    <source>
        <dbReference type="ARBA" id="ARBA00004123"/>
    </source>
</evidence>
<name>A0A9W9E2T0_9HYPO</name>
<dbReference type="InterPro" id="IPR036864">
    <property type="entry name" value="Zn2-C6_fun-type_DNA-bd_sf"/>
</dbReference>
<feature type="compositionally biased region" description="Basic and acidic residues" evidence="7">
    <location>
        <begin position="604"/>
        <end position="619"/>
    </location>
</feature>
<evidence type="ECO:0000256" key="2">
    <source>
        <dbReference type="ARBA" id="ARBA00023015"/>
    </source>
</evidence>
<evidence type="ECO:0000256" key="7">
    <source>
        <dbReference type="SAM" id="MobiDB-lite"/>
    </source>
</evidence>
<comment type="subcellular location">
    <subcellularLocation>
        <location evidence="1">Nucleus</location>
    </subcellularLocation>
</comment>
<dbReference type="CDD" id="cd00067">
    <property type="entry name" value="GAL4"/>
    <property type="match status" value="1"/>
</dbReference>
<evidence type="ECO:0000256" key="3">
    <source>
        <dbReference type="ARBA" id="ARBA00023125"/>
    </source>
</evidence>
<organism evidence="9 10">
    <name type="scientific">Trichoderma breve</name>
    <dbReference type="NCBI Taxonomy" id="2034170"/>
    <lineage>
        <taxon>Eukaryota</taxon>
        <taxon>Fungi</taxon>
        <taxon>Dikarya</taxon>
        <taxon>Ascomycota</taxon>
        <taxon>Pezizomycotina</taxon>
        <taxon>Sordariomycetes</taxon>
        <taxon>Hypocreomycetidae</taxon>
        <taxon>Hypocreales</taxon>
        <taxon>Hypocreaceae</taxon>
        <taxon>Trichoderma</taxon>
    </lineage>
</organism>
<accession>A0A9W9E2T0</accession>
<dbReference type="GO" id="GO:0005634">
    <property type="term" value="C:nucleus"/>
    <property type="evidence" value="ECO:0007669"/>
    <property type="project" value="UniProtKB-SubCell"/>
</dbReference>
<dbReference type="RefSeq" id="XP_056023808.1">
    <property type="nucleotide sequence ID" value="XM_056177518.1"/>
</dbReference>
<keyword evidence="6" id="KW-0175">Coiled coil</keyword>
<dbReference type="GO" id="GO:0008270">
    <property type="term" value="F:zinc ion binding"/>
    <property type="evidence" value="ECO:0007669"/>
    <property type="project" value="InterPro"/>
</dbReference>
<evidence type="ECO:0000256" key="5">
    <source>
        <dbReference type="ARBA" id="ARBA00023242"/>
    </source>
</evidence>
<dbReference type="GO" id="GO:0000981">
    <property type="term" value="F:DNA-binding transcription factor activity, RNA polymerase II-specific"/>
    <property type="evidence" value="ECO:0007669"/>
    <property type="project" value="InterPro"/>
</dbReference>
<keyword evidence="3" id="KW-0238">DNA-binding</keyword>
<dbReference type="InterPro" id="IPR001138">
    <property type="entry name" value="Zn2Cys6_DnaBD"/>
</dbReference>
<keyword evidence="10" id="KW-1185">Reference proteome</keyword>
<dbReference type="InterPro" id="IPR051089">
    <property type="entry name" value="prtT"/>
</dbReference>
<gene>
    <name evidence="9" type="ORF">T069G_10308</name>
</gene>
<comment type="caution">
    <text evidence="9">The sequence shown here is derived from an EMBL/GenBank/DDBJ whole genome shotgun (WGS) entry which is preliminary data.</text>
</comment>
<sequence length="664" mass="75044">MQKNACISCRTSKLRCSLETFAEHNKCKRCFTTNNDCIFKTVAPRQRRKRTDTRVTALEQRLAELQASIDSQKLRRYDNGIVRTTTSRSVLQAPPPISQLVNASETAALVEDRKWLLQEQEDRGKLADHCHLQSSLETVLASNLLSTSKAIALFNDFASNVLPQYPIVAFSSYENFDWLRRRQPTLLFAAITAACRASDPVLFRKLHLQLRGDLSEQVMVRGHKSVELVQAILVMVEWYDTPDDMVQLNFYTWIQIAGLMVRELGLWPWNEEISAVEHTAVEWRTSFAAYLTMSIAAVSLRRPMSLVWTESMRKGLDAFDKDSVNDNDKRLVAWVRLQMIAEGVEALRIKVHASLALPGADAASPVDQHTISSLESRFARWRDAAQPVLNGSLRMHFFYCRIKFYELAVTCSPTSSATHPETQPPGLAVVRDMAYIRAIMSLIQSSHSALDTLVLFDIATYRRCPTVTSIRALYALQEIITVWKSVYHQRGYLSEFVNEEVLALSFYARQTEEFFKQATGTEGFAIPKMALNALANVLFSLGDMKSHKRRYRVQQPELVGQEKQQGPVRAPRRMANDLDVILIIDLGNIQAPSAEHVQAQGQGQEREQDRDWDDVRSDTTLEWPPTSSTNDGFSVTLGDVLLAPELEAMTAPDSVIDPGWLLSE</sequence>
<dbReference type="PANTHER" id="PTHR31845:SF39">
    <property type="entry name" value="TRANSCRIPTION FACTOR PBCR-RELATED"/>
    <property type="match status" value="1"/>
</dbReference>
<evidence type="ECO:0000256" key="4">
    <source>
        <dbReference type="ARBA" id="ARBA00023163"/>
    </source>
</evidence>
<dbReference type="PROSITE" id="PS00463">
    <property type="entry name" value="ZN2_CY6_FUNGAL_1"/>
    <property type="match status" value="1"/>
</dbReference>
<dbReference type="CDD" id="cd12148">
    <property type="entry name" value="fungal_TF_MHR"/>
    <property type="match status" value="1"/>
</dbReference>
<evidence type="ECO:0000259" key="8">
    <source>
        <dbReference type="PROSITE" id="PS50048"/>
    </source>
</evidence>
<proteinExistence type="predicted"/>
<evidence type="ECO:0000313" key="10">
    <source>
        <dbReference type="Proteomes" id="UP001140511"/>
    </source>
</evidence>
<dbReference type="SUPFAM" id="SSF57701">
    <property type="entry name" value="Zn2/Cys6 DNA-binding domain"/>
    <property type="match status" value="1"/>
</dbReference>
<dbReference type="GeneID" id="80872206"/>
<evidence type="ECO:0000313" key="9">
    <source>
        <dbReference type="EMBL" id="KAJ4854750.1"/>
    </source>
</evidence>